<proteinExistence type="predicted"/>
<dbReference type="AlphaFoldDB" id="A0A2H0KSA0"/>
<comment type="caution">
    <text evidence="1">The sequence shown here is derived from an EMBL/GenBank/DDBJ whole genome shotgun (WGS) entry which is preliminary data.</text>
</comment>
<gene>
    <name evidence="1" type="ORF">COV84_03030</name>
</gene>
<organism evidence="1 2">
    <name type="scientific">Candidatus Portnoybacteria bacterium CG11_big_fil_rev_8_21_14_0_20_40_15</name>
    <dbReference type="NCBI Taxonomy" id="1974817"/>
    <lineage>
        <taxon>Bacteria</taxon>
        <taxon>Candidatus Portnoyibacteriota</taxon>
    </lineage>
</organism>
<name>A0A2H0KSA0_9BACT</name>
<accession>A0A2H0KSA0</accession>
<dbReference type="EMBL" id="PCVO01000048">
    <property type="protein sequence ID" value="PIQ75041.1"/>
    <property type="molecule type" value="Genomic_DNA"/>
</dbReference>
<dbReference type="Proteomes" id="UP000229317">
    <property type="component" value="Unassembled WGS sequence"/>
</dbReference>
<sequence>MNPEMQIEKEFSSEGENIETIIKKAQDCVQEGEEQLEALPEDQLELLQMLKDEKFEPLSRQIIEKLGGMYRMNMPER</sequence>
<evidence type="ECO:0000313" key="2">
    <source>
        <dbReference type="Proteomes" id="UP000229317"/>
    </source>
</evidence>
<evidence type="ECO:0000313" key="1">
    <source>
        <dbReference type="EMBL" id="PIQ75041.1"/>
    </source>
</evidence>
<protein>
    <submittedName>
        <fullName evidence="1">Uncharacterized protein</fullName>
    </submittedName>
</protein>
<reference evidence="1 2" key="1">
    <citation type="submission" date="2017-09" db="EMBL/GenBank/DDBJ databases">
        <title>Depth-based differentiation of microbial function through sediment-hosted aquifers and enrichment of novel symbionts in the deep terrestrial subsurface.</title>
        <authorList>
            <person name="Probst A.J."/>
            <person name="Ladd B."/>
            <person name="Jarett J.K."/>
            <person name="Geller-Mcgrath D.E."/>
            <person name="Sieber C.M."/>
            <person name="Emerson J.B."/>
            <person name="Anantharaman K."/>
            <person name="Thomas B.C."/>
            <person name="Malmstrom R."/>
            <person name="Stieglmeier M."/>
            <person name="Klingl A."/>
            <person name="Woyke T."/>
            <person name="Ryan C.M."/>
            <person name="Banfield J.F."/>
        </authorList>
    </citation>
    <scope>NUCLEOTIDE SEQUENCE [LARGE SCALE GENOMIC DNA]</scope>
    <source>
        <strain evidence="1">CG11_big_fil_rev_8_21_14_0_20_40_15</strain>
    </source>
</reference>